<evidence type="ECO:0000313" key="3">
    <source>
        <dbReference type="Proteomes" id="UP000215355"/>
    </source>
</evidence>
<name>A0AAJ4X8X5_9SPHI</name>
<evidence type="ECO:0000256" key="1">
    <source>
        <dbReference type="SAM" id="Phobius"/>
    </source>
</evidence>
<dbReference type="Proteomes" id="UP000215355">
    <property type="component" value="Chromosome 1"/>
</dbReference>
<keyword evidence="1" id="KW-0472">Membrane</keyword>
<organism evidence="2 3">
    <name type="scientific">Sphingobacterium mizutaii</name>
    <dbReference type="NCBI Taxonomy" id="1010"/>
    <lineage>
        <taxon>Bacteria</taxon>
        <taxon>Pseudomonadati</taxon>
        <taxon>Bacteroidota</taxon>
        <taxon>Sphingobacteriia</taxon>
        <taxon>Sphingobacteriales</taxon>
        <taxon>Sphingobacteriaceae</taxon>
        <taxon>Sphingobacterium</taxon>
    </lineage>
</organism>
<proteinExistence type="predicted"/>
<keyword evidence="1" id="KW-0812">Transmembrane</keyword>
<dbReference type="KEGG" id="smiz:4412673_00572"/>
<sequence>MVFVTKTVSRITRIQVFTPFLLSNTFESTQKINPVKNMKKKIRIPFVVLLSLVLAFAISSCSKDDKDDEIEIVEDLPGKIPGLGNTDGEPTGQKYSLPEGIELQGEITGYEGDYNTTARASAKKAMVAKRASNLKAEVAADLSPDFSRGSGYFVRLGIKLKNSTSSTKKLELPAGLIIKSRTGDYQNGVLLKKVSIDIPANKTIYLDLHMYCGNESKYASSETEKYDFAVISNSSSLHDLINRLKNKKINIEQYFKNNQVDQNYNAITGKLQDILWTITDTEKGLQEDDIKYINEYLPND</sequence>
<evidence type="ECO:0000313" key="2">
    <source>
        <dbReference type="EMBL" id="SNV41952.1"/>
    </source>
</evidence>
<gene>
    <name evidence="2" type="ORF">SAMEA4412673_00572</name>
</gene>
<dbReference type="EMBL" id="LT906468">
    <property type="protein sequence ID" value="SNV41952.1"/>
    <property type="molecule type" value="Genomic_DNA"/>
</dbReference>
<protein>
    <submittedName>
        <fullName evidence="2">Uncharacterized protein</fullName>
    </submittedName>
</protein>
<feature type="transmembrane region" description="Helical" evidence="1">
    <location>
        <begin position="42"/>
        <end position="59"/>
    </location>
</feature>
<accession>A0AAJ4X8X5</accession>
<keyword evidence="1" id="KW-1133">Transmembrane helix</keyword>
<dbReference type="AlphaFoldDB" id="A0AAJ4X8X5"/>
<reference evidence="2 3" key="1">
    <citation type="submission" date="2017-06" db="EMBL/GenBank/DDBJ databases">
        <authorList>
            <consortium name="Pathogen Informatics"/>
        </authorList>
    </citation>
    <scope>NUCLEOTIDE SEQUENCE [LARGE SCALE GENOMIC DNA]</scope>
    <source>
        <strain evidence="2 3">NCTC12149</strain>
    </source>
</reference>